<protein>
    <submittedName>
        <fullName evidence="1">Uncharacterized protein</fullName>
    </submittedName>
</protein>
<dbReference type="OrthoDB" id="7283544at2"/>
<gene>
    <name evidence="1" type="ORF">A0123_00900</name>
</gene>
<sequence length="118" mass="13235">MIKGDGLASIGHHPHHRVMPLKEDLLPFRKTRKVTKLATRLGNSASNCVLHVMVNDRAGLVRESAAFVGLLEKVWKARGVEGDQVWAELNERIRLAEELRANGIRPRKGGHYRSTKLP</sequence>
<dbReference type="EMBL" id="LUTU01000005">
    <property type="protein sequence ID" value="OAJ68197.1"/>
    <property type="molecule type" value="Genomic_DNA"/>
</dbReference>
<dbReference type="AlphaFoldDB" id="A0A1B6VMJ0"/>
<accession>A0A1B6VMJ0</accession>
<dbReference type="PATRIC" id="fig|38307.3.peg.927"/>
<comment type="caution">
    <text evidence="1">The sequence shown here is derived from an EMBL/GenBank/DDBJ whole genome shotgun (WGS) entry which is preliminary data.</text>
</comment>
<proteinExistence type="predicted"/>
<reference evidence="1 2" key="1">
    <citation type="submission" date="2016-03" db="EMBL/GenBank/DDBJ databases">
        <title>Draft genome sequence of Gluconobacter cerinus strain CECT 9110.</title>
        <authorList>
            <person name="Sainz F."/>
            <person name="Mas A."/>
            <person name="Torija M.J."/>
        </authorList>
    </citation>
    <scope>NUCLEOTIDE SEQUENCE [LARGE SCALE GENOMIC DNA]</scope>
    <source>
        <strain evidence="1 2">CECT 9110</strain>
    </source>
</reference>
<evidence type="ECO:0000313" key="1">
    <source>
        <dbReference type="EMBL" id="OAJ68197.1"/>
    </source>
</evidence>
<dbReference type="Proteomes" id="UP000077786">
    <property type="component" value="Unassembled WGS sequence"/>
</dbReference>
<evidence type="ECO:0000313" key="2">
    <source>
        <dbReference type="Proteomes" id="UP000077786"/>
    </source>
</evidence>
<name>A0A1B6VMJ0_9PROT</name>
<organism evidence="1 2">
    <name type="scientific">Gluconobacter cerinus</name>
    <dbReference type="NCBI Taxonomy" id="38307"/>
    <lineage>
        <taxon>Bacteria</taxon>
        <taxon>Pseudomonadati</taxon>
        <taxon>Pseudomonadota</taxon>
        <taxon>Alphaproteobacteria</taxon>
        <taxon>Acetobacterales</taxon>
        <taxon>Acetobacteraceae</taxon>
        <taxon>Gluconobacter</taxon>
    </lineage>
</organism>
<dbReference type="RefSeq" id="WP_064273825.1">
    <property type="nucleotide sequence ID" value="NZ_LUTU01000005.1"/>
</dbReference>